<dbReference type="SUPFAM" id="SSF52540">
    <property type="entry name" value="P-loop containing nucleoside triphosphate hydrolases"/>
    <property type="match status" value="1"/>
</dbReference>
<dbReference type="GO" id="GO:0005829">
    <property type="term" value="C:cytosol"/>
    <property type="evidence" value="ECO:0007669"/>
    <property type="project" value="TreeGrafter"/>
</dbReference>
<dbReference type="GO" id="GO:0003677">
    <property type="term" value="F:DNA binding"/>
    <property type="evidence" value="ECO:0007669"/>
    <property type="project" value="InterPro"/>
</dbReference>
<evidence type="ECO:0000313" key="8">
    <source>
        <dbReference type="Proteomes" id="UP000315389"/>
    </source>
</evidence>
<name>A0A542ZWD2_RARFA</name>
<dbReference type="RefSeq" id="WP_142119710.1">
    <property type="nucleotide sequence ID" value="NZ_BAAASV010000001.1"/>
</dbReference>
<dbReference type="InterPro" id="IPR014016">
    <property type="entry name" value="UvrD-like_ATP-bd"/>
</dbReference>
<dbReference type="PANTHER" id="PTHR11070:SF45">
    <property type="entry name" value="DNA 3'-5' HELICASE"/>
    <property type="match status" value="1"/>
</dbReference>
<evidence type="ECO:0000256" key="2">
    <source>
        <dbReference type="ARBA" id="ARBA00022801"/>
    </source>
</evidence>
<keyword evidence="1 5" id="KW-0547">Nucleotide-binding</keyword>
<dbReference type="GO" id="GO:0000725">
    <property type="term" value="P:recombinational repair"/>
    <property type="evidence" value="ECO:0007669"/>
    <property type="project" value="TreeGrafter"/>
</dbReference>
<evidence type="ECO:0000256" key="4">
    <source>
        <dbReference type="ARBA" id="ARBA00022840"/>
    </source>
</evidence>
<evidence type="ECO:0000313" key="7">
    <source>
        <dbReference type="EMBL" id="TQL64632.1"/>
    </source>
</evidence>
<accession>A0A542ZWD2</accession>
<feature type="domain" description="UvrD-like helicase ATP-binding" evidence="6">
    <location>
        <begin position="177"/>
        <end position="580"/>
    </location>
</feature>
<dbReference type="PANTHER" id="PTHR11070">
    <property type="entry name" value="UVRD / RECB / PCRA DNA HELICASE FAMILY MEMBER"/>
    <property type="match status" value="1"/>
</dbReference>
<dbReference type="OrthoDB" id="9787585at2"/>
<dbReference type="Proteomes" id="UP000315389">
    <property type="component" value="Unassembled WGS sequence"/>
</dbReference>
<protein>
    <submittedName>
        <fullName evidence="7">DNA helicase IV</fullName>
    </submittedName>
</protein>
<keyword evidence="4 5" id="KW-0067">ATP-binding</keyword>
<gene>
    <name evidence="7" type="ORF">FB461_1141</name>
</gene>
<dbReference type="InterPro" id="IPR000212">
    <property type="entry name" value="DNA_helicase_UvrD/REP"/>
</dbReference>
<dbReference type="GO" id="GO:0005524">
    <property type="term" value="F:ATP binding"/>
    <property type="evidence" value="ECO:0007669"/>
    <property type="project" value="UniProtKB-UniRule"/>
</dbReference>
<keyword evidence="3 5" id="KW-0347">Helicase</keyword>
<evidence type="ECO:0000256" key="5">
    <source>
        <dbReference type="PROSITE-ProRule" id="PRU00560"/>
    </source>
</evidence>
<comment type="caution">
    <text evidence="7">The sequence shown here is derived from an EMBL/GenBank/DDBJ whole genome shotgun (WGS) entry which is preliminary data.</text>
</comment>
<dbReference type="GO" id="GO:0043138">
    <property type="term" value="F:3'-5' DNA helicase activity"/>
    <property type="evidence" value="ECO:0007669"/>
    <property type="project" value="TreeGrafter"/>
</dbReference>
<keyword evidence="8" id="KW-1185">Reference proteome</keyword>
<keyword evidence="2 5" id="KW-0378">Hydrolase</keyword>
<dbReference type="PROSITE" id="PS51198">
    <property type="entry name" value="UVRD_HELICASE_ATP_BIND"/>
    <property type="match status" value="1"/>
</dbReference>
<dbReference type="Gene3D" id="3.40.50.300">
    <property type="entry name" value="P-loop containing nucleotide triphosphate hydrolases"/>
    <property type="match status" value="2"/>
</dbReference>
<dbReference type="EMBL" id="VFOS01000001">
    <property type="protein sequence ID" value="TQL64632.1"/>
    <property type="molecule type" value="Genomic_DNA"/>
</dbReference>
<feature type="binding site" evidence="5">
    <location>
        <begin position="198"/>
        <end position="205"/>
    </location>
    <ligand>
        <name>ATP</name>
        <dbReference type="ChEBI" id="CHEBI:30616"/>
    </ligand>
</feature>
<evidence type="ECO:0000259" key="6">
    <source>
        <dbReference type="PROSITE" id="PS51198"/>
    </source>
</evidence>
<organism evidence="7 8">
    <name type="scientific">Rarobacter faecitabidus</name>
    <dbReference type="NCBI Taxonomy" id="13243"/>
    <lineage>
        <taxon>Bacteria</taxon>
        <taxon>Bacillati</taxon>
        <taxon>Actinomycetota</taxon>
        <taxon>Actinomycetes</taxon>
        <taxon>Micrococcales</taxon>
        <taxon>Rarobacteraceae</taxon>
        <taxon>Rarobacter</taxon>
    </lineage>
</organism>
<evidence type="ECO:0000256" key="3">
    <source>
        <dbReference type="ARBA" id="ARBA00022806"/>
    </source>
</evidence>
<dbReference type="AlphaFoldDB" id="A0A542ZWD2"/>
<dbReference type="InterPro" id="IPR027417">
    <property type="entry name" value="P-loop_NTPase"/>
</dbReference>
<reference evidence="7 8" key="1">
    <citation type="submission" date="2019-06" db="EMBL/GenBank/DDBJ databases">
        <title>Sequencing the genomes of 1000 actinobacteria strains.</title>
        <authorList>
            <person name="Klenk H.-P."/>
        </authorList>
    </citation>
    <scope>NUCLEOTIDE SEQUENCE [LARGE SCALE GENOMIC DNA]</scope>
    <source>
        <strain evidence="7 8">DSM 4813</strain>
    </source>
</reference>
<evidence type="ECO:0000256" key="1">
    <source>
        <dbReference type="ARBA" id="ARBA00022741"/>
    </source>
</evidence>
<proteinExistence type="predicted"/>
<sequence length="730" mass="80647">MSDVTEFDREQRAIDRFYERLDHLRLTLRDKLAQVRRAGPSGSPQNRSERDAFATMYEDRVAHLESVEERLCFGRLDFDSGDSRYVGRIGLTDEGHHTILTDWRAPAAEPFYQATAEQRDGVWRRRHLLTSSRKLTGIEDDLLDLEREDDGKLAGEGALMAALARGRTEKMRDIVSTIQREQDRIIRSPLAGALVVQGGPGTGKTAVALHRAAYLLYAHRSRLERSGVLLVGPSRTFLRYIDQVLPSLGETGVVSTTIAGLIPHLRATETDSPLAAEAKGSRQWVKAIERAVRARQRVPEVDVPFDLDGHGLVIRRGDVSDAIARARRTHRPHNEARESFVRDMLRRLTDQYLLATGQDLDSDFRSLATEDLRSHPTVRRELNLAWFPISAERLIKDLFAKPHRLAEAAPFLSPRQREALLRPTSAGWSIGDIPLLDEALDLLGPIDGSTERDETERGRAAEVKYARQVLESSGAGAGIVDAETLAERFAESRGGGDLAERAAHDRSWVYGHVVVDEAQELSEMAWHSLARRCPTRSFTIVGDVAQASSAAGTRDWRARLGAMFGRHLHLESLTVNYRTPRLVSDLAMSVARHAGLPVSPLTSARDVPDCLEIQRTSRGASLSVALDSALTEANSRSEGTIAIVTLEPELAAPWLAAHADEFTARDGKQRLTIATPGQVKGLEFDVVVVHEPARILSAGNGAADLFVALSRPTQRLIVVHSDPLPRGFSQ</sequence>
<dbReference type="GO" id="GO:0016787">
    <property type="term" value="F:hydrolase activity"/>
    <property type="evidence" value="ECO:0007669"/>
    <property type="project" value="UniProtKB-UniRule"/>
</dbReference>